<evidence type="ECO:0000313" key="3">
    <source>
        <dbReference type="Proteomes" id="UP001054252"/>
    </source>
</evidence>
<proteinExistence type="predicted"/>
<name>A0AAV5MVZ4_9ROSI</name>
<accession>A0AAV5MVZ4</accession>
<dbReference type="EMBL" id="BPVZ01001021">
    <property type="protein sequence ID" value="GKV53033.1"/>
    <property type="molecule type" value="Genomic_DNA"/>
</dbReference>
<dbReference type="Proteomes" id="UP001054252">
    <property type="component" value="Unassembled WGS sequence"/>
</dbReference>
<evidence type="ECO:0000256" key="1">
    <source>
        <dbReference type="SAM" id="MobiDB-lite"/>
    </source>
</evidence>
<reference evidence="2 3" key="1">
    <citation type="journal article" date="2021" name="Commun. Biol.">
        <title>The genome of Shorea leprosula (Dipterocarpaceae) highlights the ecological relevance of drought in aseasonal tropical rainforests.</title>
        <authorList>
            <person name="Ng K.K.S."/>
            <person name="Kobayashi M.J."/>
            <person name="Fawcett J.A."/>
            <person name="Hatakeyama M."/>
            <person name="Paape T."/>
            <person name="Ng C.H."/>
            <person name="Ang C.C."/>
            <person name="Tnah L.H."/>
            <person name="Lee C.T."/>
            <person name="Nishiyama T."/>
            <person name="Sese J."/>
            <person name="O'Brien M.J."/>
            <person name="Copetti D."/>
            <person name="Mohd Noor M.I."/>
            <person name="Ong R.C."/>
            <person name="Putra M."/>
            <person name="Sireger I.Z."/>
            <person name="Indrioko S."/>
            <person name="Kosugi Y."/>
            <person name="Izuno A."/>
            <person name="Isagi Y."/>
            <person name="Lee S.L."/>
            <person name="Shimizu K.K."/>
        </authorList>
    </citation>
    <scope>NUCLEOTIDE SEQUENCE [LARGE SCALE GENOMIC DNA]</scope>
    <source>
        <strain evidence="2">214</strain>
    </source>
</reference>
<sequence length="94" mass="10588">MPSNSHPHSSRRTGEKSRADSGFSGLRGKILSPKSCDLTRKEEKFIKICHSEVQTRTREGLRVWCNYIGAVCGNRTESFPVALSSWFTLDQSEL</sequence>
<gene>
    <name evidence="2" type="ORF">SLEP1_g59583</name>
</gene>
<feature type="non-terminal residue" evidence="2">
    <location>
        <position position="94"/>
    </location>
</feature>
<dbReference type="AlphaFoldDB" id="A0AAV5MVZ4"/>
<feature type="region of interest" description="Disordered" evidence="1">
    <location>
        <begin position="1"/>
        <end position="30"/>
    </location>
</feature>
<comment type="caution">
    <text evidence="2">The sequence shown here is derived from an EMBL/GenBank/DDBJ whole genome shotgun (WGS) entry which is preliminary data.</text>
</comment>
<evidence type="ECO:0000313" key="2">
    <source>
        <dbReference type="EMBL" id="GKV53033.1"/>
    </source>
</evidence>
<organism evidence="2 3">
    <name type="scientific">Rubroshorea leprosula</name>
    <dbReference type="NCBI Taxonomy" id="152421"/>
    <lineage>
        <taxon>Eukaryota</taxon>
        <taxon>Viridiplantae</taxon>
        <taxon>Streptophyta</taxon>
        <taxon>Embryophyta</taxon>
        <taxon>Tracheophyta</taxon>
        <taxon>Spermatophyta</taxon>
        <taxon>Magnoliopsida</taxon>
        <taxon>eudicotyledons</taxon>
        <taxon>Gunneridae</taxon>
        <taxon>Pentapetalae</taxon>
        <taxon>rosids</taxon>
        <taxon>malvids</taxon>
        <taxon>Malvales</taxon>
        <taxon>Dipterocarpaceae</taxon>
        <taxon>Rubroshorea</taxon>
    </lineage>
</organism>
<protein>
    <submittedName>
        <fullName evidence="2">Uncharacterized protein</fullName>
    </submittedName>
</protein>
<keyword evidence="3" id="KW-1185">Reference proteome</keyword>